<gene>
    <name evidence="2" type="ORF">SDC9_11677</name>
</gene>
<feature type="region of interest" description="Disordered" evidence="1">
    <location>
        <begin position="70"/>
        <end position="107"/>
    </location>
</feature>
<accession>A0A644TH20</accession>
<dbReference type="EMBL" id="VSSQ01000030">
    <property type="protein sequence ID" value="MPL66009.1"/>
    <property type="molecule type" value="Genomic_DNA"/>
</dbReference>
<evidence type="ECO:0000313" key="2">
    <source>
        <dbReference type="EMBL" id="MPL66009.1"/>
    </source>
</evidence>
<organism evidence="2">
    <name type="scientific">bioreactor metagenome</name>
    <dbReference type="NCBI Taxonomy" id="1076179"/>
    <lineage>
        <taxon>unclassified sequences</taxon>
        <taxon>metagenomes</taxon>
        <taxon>ecological metagenomes</taxon>
    </lineage>
</organism>
<comment type="caution">
    <text evidence="2">The sequence shown here is derived from an EMBL/GenBank/DDBJ whole genome shotgun (WGS) entry which is preliminary data.</text>
</comment>
<sequence>MRVALQLAVSEYREATKAVDMAVEIREKAIRSVYEEISNLLIEAGLDSRVVISGSDKFSTISLRIDLPENDPTGRFLISSGGPHPESSDSEATQNRTDPDTAGEPQE</sequence>
<protein>
    <submittedName>
        <fullName evidence="2">Uncharacterized protein</fullName>
    </submittedName>
</protein>
<name>A0A644TH20_9ZZZZ</name>
<evidence type="ECO:0000256" key="1">
    <source>
        <dbReference type="SAM" id="MobiDB-lite"/>
    </source>
</evidence>
<dbReference type="AlphaFoldDB" id="A0A644TH20"/>
<proteinExistence type="predicted"/>
<reference evidence="2" key="1">
    <citation type="submission" date="2019-08" db="EMBL/GenBank/DDBJ databases">
        <authorList>
            <person name="Kucharzyk K."/>
            <person name="Murdoch R.W."/>
            <person name="Higgins S."/>
            <person name="Loffler F."/>
        </authorList>
    </citation>
    <scope>NUCLEOTIDE SEQUENCE</scope>
</reference>